<gene>
    <name evidence="1" type="ORF">J2S25_003887</name>
</gene>
<name>A0ABU0G151_9BACI</name>
<reference evidence="1 2" key="1">
    <citation type="submission" date="2023-07" db="EMBL/GenBank/DDBJ databases">
        <title>Genomic Encyclopedia of Type Strains, Phase IV (KMG-IV): sequencing the most valuable type-strain genomes for metagenomic binning, comparative biology and taxonomic classification.</title>
        <authorList>
            <person name="Goeker M."/>
        </authorList>
    </citation>
    <scope>NUCLEOTIDE SEQUENCE [LARGE SCALE GENOMIC DNA]</scope>
    <source>
        <strain evidence="1 2">DSM 19598</strain>
    </source>
</reference>
<comment type="caution">
    <text evidence="1">The sequence shown here is derived from an EMBL/GenBank/DDBJ whole genome shotgun (WGS) entry which is preliminary data.</text>
</comment>
<accession>A0ABU0G151</accession>
<proteinExistence type="predicted"/>
<protein>
    <submittedName>
        <fullName evidence="1">Uncharacterized protein</fullName>
    </submittedName>
</protein>
<sequence>MASDWTARNPYLGSDHEEICDFCGCKYGVQVELQDGHNESEEYYCPDCNKEYRTRACITPRVTKINDRTDGKTIKYKNE</sequence>
<dbReference type="RefSeq" id="WP_307192619.1">
    <property type="nucleotide sequence ID" value="NZ_JAUSUN010000043.1"/>
</dbReference>
<evidence type="ECO:0000313" key="1">
    <source>
        <dbReference type="EMBL" id="MDQ0415660.1"/>
    </source>
</evidence>
<dbReference type="Proteomes" id="UP001242313">
    <property type="component" value="Unassembled WGS sequence"/>
</dbReference>
<keyword evidence="2" id="KW-1185">Reference proteome</keyword>
<dbReference type="EMBL" id="JAUSUN010000043">
    <property type="protein sequence ID" value="MDQ0415660.1"/>
    <property type="molecule type" value="Genomic_DNA"/>
</dbReference>
<evidence type="ECO:0000313" key="2">
    <source>
        <dbReference type="Proteomes" id="UP001242313"/>
    </source>
</evidence>
<organism evidence="1 2">
    <name type="scientific">Mesobacillus stamsii</name>
    <dbReference type="NCBI Taxonomy" id="225347"/>
    <lineage>
        <taxon>Bacteria</taxon>
        <taxon>Bacillati</taxon>
        <taxon>Bacillota</taxon>
        <taxon>Bacilli</taxon>
        <taxon>Bacillales</taxon>
        <taxon>Bacillaceae</taxon>
        <taxon>Mesobacillus</taxon>
    </lineage>
</organism>